<dbReference type="GO" id="GO:0016787">
    <property type="term" value="F:hydrolase activity"/>
    <property type="evidence" value="ECO:0007669"/>
    <property type="project" value="UniProtKB-KW"/>
</dbReference>
<evidence type="ECO:0000313" key="3">
    <source>
        <dbReference type="Proteomes" id="UP000019485"/>
    </source>
</evidence>
<protein>
    <submittedName>
        <fullName evidence="2">Putative hydrolase or acyltransferase of alpha/beta superfamily</fullName>
    </submittedName>
</protein>
<feature type="domain" description="AB hydrolase-1" evidence="1">
    <location>
        <begin position="30"/>
        <end position="269"/>
    </location>
</feature>
<dbReference type="InterPro" id="IPR029058">
    <property type="entry name" value="AB_hydrolase_fold"/>
</dbReference>
<sequence length="290" mass="31083">MTVSAPTIGHAVSADGTRIGFEQFGSGPALVLVQGTMGTAYNFRELAEALADTYTVVVPDRRGRGLSPHAFSAAYTVDDDVRDLDAVLAATGARHVFGLSSGGDILLKAARSLPRIEKIALYEPAILPGGIPRKGAERFDAYSKADDLRGMLTTGMKLAEFGPALMRAMPDWVVKAAIGWIMKQEAKSGSDQYASMADLARAFRYDFVVVASMDGSIPTFKDITQPVLLLGGSKSPGYLGQALRALEKVLPGVRRVELAGLDHGAAWNIDRQRNKLGNPNAVAERLKEFF</sequence>
<dbReference type="InterPro" id="IPR000073">
    <property type="entry name" value="AB_hydrolase_1"/>
</dbReference>
<dbReference type="HOGENOM" id="CLU_020336_43_3_11"/>
<dbReference type="Proteomes" id="UP000019485">
    <property type="component" value="Unassembled WGS sequence"/>
</dbReference>
<comment type="caution">
    <text evidence="2">The sequence shown here is derived from an EMBL/GenBank/DDBJ whole genome shotgun (WGS) entry which is preliminary data.</text>
</comment>
<keyword evidence="3" id="KW-1185">Reference proteome</keyword>
<accession>W9DZ70</accession>
<dbReference type="SUPFAM" id="SSF53474">
    <property type="entry name" value="alpha/beta-Hydrolases"/>
    <property type="match status" value="1"/>
</dbReference>
<dbReference type="PANTHER" id="PTHR43194:SF2">
    <property type="entry name" value="PEROXISOMAL MEMBRANE PROTEIN LPX1"/>
    <property type="match status" value="1"/>
</dbReference>
<dbReference type="RefSeq" id="WP_169739777.1">
    <property type="nucleotide sequence ID" value="NZ_KI632511.1"/>
</dbReference>
<dbReference type="PANTHER" id="PTHR43194">
    <property type="entry name" value="HYDROLASE ALPHA/BETA FOLD FAMILY"/>
    <property type="match status" value="1"/>
</dbReference>
<keyword evidence="2" id="KW-0378">Hydrolase</keyword>
<organism evidence="2 3">
    <name type="scientific">Actinospica robiniae DSM 44927</name>
    <dbReference type="NCBI Taxonomy" id="479430"/>
    <lineage>
        <taxon>Bacteria</taxon>
        <taxon>Bacillati</taxon>
        <taxon>Actinomycetota</taxon>
        <taxon>Actinomycetes</taxon>
        <taxon>Catenulisporales</taxon>
        <taxon>Actinospicaceae</taxon>
        <taxon>Actinospica</taxon>
    </lineage>
</organism>
<evidence type="ECO:0000313" key="2">
    <source>
        <dbReference type="EMBL" id="ETA71103.1"/>
    </source>
</evidence>
<keyword evidence="2" id="KW-0012">Acyltransferase</keyword>
<dbReference type="GO" id="GO:0016746">
    <property type="term" value="F:acyltransferase activity"/>
    <property type="evidence" value="ECO:0007669"/>
    <property type="project" value="UniProtKB-KW"/>
</dbReference>
<dbReference type="Gene3D" id="3.40.50.1820">
    <property type="entry name" value="alpha/beta hydrolase"/>
    <property type="match status" value="1"/>
</dbReference>
<proteinExistence type="predicted"/>
<dbReference type="AlphaFoldDB" id="W9DZ70"/>
<dbReference type="Pfam" id="PF12697">
    <property type="entry name" value="Abhydrolase_6"/>
    <property type="match status" value="1"/>
</dbReference>
<keyword evidence="2" id="KW-0808">Transferase</keyword>
<reference evidence="2 3" key="1">
    <citation type="submission" date="2013-08" db="EMBL/GenBank/DDBJ databases">
        <authorList>
            <consortium name="DOE Joint Genome Institute"/>
            <person name="Eisen J."/>
            <person name="Huntemann M."/>
            <person name="Han J."/>
            <person name="Chen A."/>
            <person name="Kyrpides N."/>
            <person name="Mavromatis K."/>
            <person name="Markowitz V."/>
            <person name="Palaniappan K."/>
            <person name="Ivanova N."/>
            <person name="Schaumberg A."/>
            <person name="Pati A."/>
            <person name="Liolios K."/>
            <person name="Nordberg H.P."/>
            <person name="Cantor M.N."/>
            <person name="Hua S.X."/>
            <person name="Woyke T."/>
        </authorList>
    </citation>
    <scope>NUCLEOTIDE SEQUENCE [LARGE SCALE GENOMIC DNA]</scope>
    <source>
        <strain evidence="2 3">DSM 44927</strain>
    </source>
</reference>
<dbReference type="EMBL" id="AZAN01000001">
    <property type="protein sequence ID" value="ETA71103.1"/>
    <property type="molecule type" value="Genomic_DNA"/>
</dbReference>
<dbReference type="InterPro" id="IPR050228">
    <property type="entry name" value="Carboxylesterase_BioH"/>
</dbReference>
<evidence type="ECO:0000259" key="1">
    <source>
        <dbReference type="Pfam" id="PF12697"/>
    </source>
</evidence>
<name>W9DZ70_9ACTN</name>
<gene>
    <name evidence="2" type="ORF">ActroDRAFT_0125</name>
</gene>